<protein>
    <submittedName>
        <fullName evidence="2">Glyoxalase/Bleomycin resistance protein/Dioxygenase superfamily protein</fullName>
    </submittedName>
</protein>
<dbReference type="InterPro" id="IPR037523">
    <property type="entry name" value="VOC_core"/>
</dbReference>
<sequence>MQPNAFYHVAFAVPDLDAAMVTFAEAVGIRWHEPRTARLRDWTYRIVFSTAEPRIELIEGPAGSPWDVSASGPRFDHLGYWTESLDSTVDRWNACDGLRLAYDGREDGRPFAYFAADALGIRFEAVDETRRAAVDADWPADDAAADVLER</sequence>
<evidence type="ECO:0000259" key="1">
    <source>
        <dbReference type="PROSITE" id="PS51819"/>
    </source>
</evidence>
<organism evidence="2 3">
    <name type="scientific">Tsukamurella pulmonis</name>
    <dbReference type="NCBI Taxonomy" id="47312"/>
    <lineage>
        <taxon>Bacteria</taxon>
        <taxon>Bacillati</taxon>
        <taxon>Actinomycetota</taxon>
        <taxon>Actinomycetes</taxon>
        <taxon>Mycobacteriales</taxon>
        <taxon>Tsukamurellaceae</taxon>
        <taxon>Tsukamurella</taxon>
    </lineage>
</organism>
<reference evidence="3" key="1">
    <citation type="submission" date="2016-10" db="EMBL/GenBank/DDBJ databases">
        <authorList>
            <person name="Varghese N."/>
            <person name="Submissions S."/>
        </authorList>
    </citation>
    <scope>NUCLEOTIDE SEQUENCE [LARGE SCALE GENOMIC DNA]</scope>
    <source>
        <strain evidence="3">DSM 44142</strain>
    </source>
</reference>
<dbReference type="GO" id="GO:0051213">
    <property type="term" value="F:dioxygenase activity"/>
    <property type="evidence" value="ECO:0007669"/>
    <property type="project" value="UniProtKB-KW"/>
</dbReference>
<dbReference type="Gene3D" id="3.10.180.10">
    <property type="entry name" value="2,3-Dihydroxybiphenyl 1,2-Dioxygenase, domain 1"/>
    <property type="match status" value="1"/>
</dbReference>
<evidence type="ECO:0000313" key="3">
    <source>
        <dbReference type="Proteomes" id="UP000183053"/>
    </source>
</evidence>
<dbReference type="PROSITE" id="PS51819">
    <property type="entry name" value="VOC"/>
    <property type="match status" value="1"/>
</dbReference>
<dbReference type="EMBL" id="FNLF01000002">
    <property type="protein sequence ID" value="SDR23894.1"/>
    <property type="molecule type" value="Genomic_DNA"/>
</dbReference>
<gene>
    <name evidence="2" type="ORF">SAMN04489765_4111</name>
</gene>
<accession>A0A1H1HEM4</accession>
<dbReference type="SUPFAM" id="SSF54593">
    <property type="entry name" value="Glyoxalase/Bleomycin resistance protein/Dihydroxybiphenyl dioxygenase"/>
    <property type="match status" value="1"/>
</dbReference>
<feature type="domain" description="VOC" evidence="1">
    <location>
        <begin position="5"/>
        <end position="128"/>
    </location>
</feature>
<dbReference type="Pfam" id="PF13669">
    <property type="entry name" value="Glyoxalase_4"/>
    <property type="match status" value="1"/>
</dbReference>
<evidence type="ECO:0000313" key="2">
    <source>
        <dbReference type="EMBL" id="SDR23894.1"/>
    </source>
</evidence>
<keyword evidence="2" id="KW-0223">Dioxygenase</keyword>
<name>A0A1H1HEM4_9ACTN</name>
<dbReference type="Proteomes" id="UP000183053">
    <property type="component" value="Unassembled WGS sequence"/>
</dbReference>
<keyword evidence="2" id="KW-0560">Oxidoreductase</keyword>
<dbReference type="AlphaFoldDB" id="A0A1H1HEM4"/>
<dbReference type="STRING" id="47312.SAMN04489765_4111"/>
<keyword evidence="3" id="KW-1185">Reference proteome</keyword>
<proteinExistence type="predicted"/>
<dbReference type="InterPro" id="IPR029068">
    <property type="entry name" value="Glyas_Bleomycin-R_OHBP_Dase"/>
</dbReference>
<dbReference type="RefSeq" id="WP_068564353.1">
    <property type="nucleotide sequence ID" value="NZ_FNLF01000002.1"/>
</dbReference>